<dbReference type="PROSITE" id="PS51257">
    <property type="entry name" value="PROKAR_LIPOPROTEIN"/>
    <property type="match status" value="1"/>
</dbReference>
<evidence type="ECO:0000313" key="2">
    <source>
        <dbReference type="Proteomes" id="UP001516464"/>
    </source>
</evidence>
<proteinExistence type="predicted"/>
<name>A0ABQ7HW09_9MICR</name>
<keyword evidence="2" id="KW-1185">Reference proteome</keyword>
<organism evidence="1 2">
    <name type="scientific">Astathelohania contejeani</name>
    <dbReference type="NCBI Taxonomy" id="164912"/>
    <lineage>
        <taxon>Eukaryota</taxon>
        <taxon>Fungi</taxon>
        <taxon>Fungi incertae sedis</taxon>
        <taxon>Microsporidia</taxon>
        <taxon>Astathelohaniidae</taxon>
        <taxon>Astathelohania</taxon>
    </lineage>
</organism>
<dbReference type="EMBL" id="SBIQ01000302">
    <property type="protein sequence ID" value="KAF7680959.1"/>
    <property type="molecule type" value="Genomic_DNA"/>
</dbReference>
<evidence type="ECO:0000313" key="1">
    <source>
        <dbReference type="EMBL" id="KAF7680959.1"/>
    </source>
</evidence>
<accession>A0ABQ7HW09</accession>
<protein>
    <submittedName>
        <fullName evidence="1">Uncharacterized protein</fullName>
    </submittedName>
</protein>
<sequence>MKFKLNISFYMKSKKMPLIMGFIFFMTSCLANISHGKSNNLTQKDANIIKLNAKTCSLLSRDNAEIKNIINNLNTLSAILKEYKKSNDICLYYINSISSEDSIDSERKNYCLSLLITYYRVFKYYCNDMDQVHICASIIFMDYLMYTKFNRLIEYTSLLSRKIVIYLYFYLDKINSDIEKQRLGVLIILYLYESLKNTCLTKSKEIISFLNSKLNLFIKKKV</sequence>
<dbReference type="Proteomes" id="UP001516464">
    <property type="component" value="Unassembled WGS sequence"/>
</dbReference>
<comment type="caution">
    <text evidence="1">The sequence shown here is derived from an EMBL/GenBank/DDBJ whole genome shotgun (WGS) entry which is preliminary data.</text>
</comment>
<gene>
    <name evidence="1" type="ORF">TCON_2427</name>
</gene>
<reference evidence="1 2" key="1">
    <citation type="submission" date="2019-01" db="EMBL/GenBank/DDBJ databases">
        <title>Genomes sequencing and comparative genomics of infectious freshwater microsporidia, Cucumispora dikerogammari and Thelohania contejeani.</title>
        <authorList>
            <person name="Cormier A."/>
            <person name="Giraud I."/>
            <person name="Wattier R."/>
            <person name="Teixeira M."/>
            <person name="Grandjean F."/>
            <person name="Rigaud T."/>
            <person name="Cordaux R."/>
        </authorList>
    </citation>
    <scope>NUCLEOTIDE SEQUENCE [LARGE SCALE GENOMIC DNA]</scope>
    <source>
        <strain evidence="1">T1</strain>
        <tissue evidence="1">Spores</tissue>
    </source>
</reference>